<reference evidence="7" key="1">
    <citation type="journal article" date="2018" name="DNA Res.">
        <title>Multiple hybrid de novo genome assembly of finger millet, an orphan allotetraploid crop.</title>
        <authorList>
            <person name="Hatakeyama M."/>
            <person name="Aluri S."/>
            <person name="Balachadran M.T."/>
            <person name="Sivarajan S.R."/>
            <person name="Patrignani A."/>
            <person name="Gruter S."/>
            <person name="Poveda L."/>
            <person name="Shimizu-Inatsugi R."/>
            <person name="Baeten J."/>
            <person name="Francoijs K.J."/>
            <person name="Nataraja K.N."/>
            <person name="Reddy Y.A.N."/>
            <person name="Phadnis S."/>
            <person name="Ravikumar R.L."/>
            <person name="Schlapbach R."/>
            <person name="Sreeman S.M."/>
            <person name="Shimizu K.K."/>
        </authorList>
    </citation>
    <scope>NUCLEOTIDE SEQUENCE</scope>
</reference>
<feature type="region of interest" description="Disordered" evidence="5">
    <location>
        <begin position="113"/>
        <end position="193"/>
    </location>
</feature>
<evidence type="ECO:0000256" key="4">
    <source>
        <dbReference type="ARBA" id="ARBA00022807"/>
    </source>
</evidence>
<dbReference type="EMBL" id="BQKI01000004">
    <property type="protein sequence ID" value="GJM93203.1"/>
    <property type="molecule type" value="Genomic_DNA"/>
</dbReference>
<keyword evidence="3" id="KW-0378">Hydrolase</keyword>
<keyword evidence="4" id="KW-0788">Thiol protease</keyword>
<reference evidence="7" key="2">
    <citation type="submission" date="2021-12" db="EMBL/GenBank/DDBJ databases">
        <title>Resequencing data analysis of finger millet.</title>
        <authorList>
            <person name="Hatakeyama M."/>
            <person name="Aluri S."/>
            <person name="Balachadran M.T."/>
            <person name="Sivarajan S.R."/>
            <person name="Poveda L."/>
            <person name="Shimizu-Inatsugi R."/>
            <person name="Schlapbach R."/>
            <person name="Sreeman S.M."/>
            <person name="Shimizu K.K."/>
        </authorList>
    </citation>
    <scope>NUCLEOTIDE SEQUENCE</scope>
</reference>
<feature type="compositionally biased region" description="Basic and acidic residues" evidence="5">
    <location>
        <begin position="682"/>
        <end position="694"/>
    </location>
</feature>
<feature type="compositionally biased region" description="Polar residues" evidence="5">
    <location>
        <begin position="159"/>
        <end position="171"/>
    </location>
</feature>
<dbReference type="Gene3D" id="1.10.418.20">
    <property type="match status" value="1"/>
</dbReference>
<protein>
    <recommendedName>
        <fullName evidence="6">Ubiquitin-like protease family profile domain-containing protein</fullName>
    </recommendedName>
</protein>
<evidence type="ECO:0000259" key="6">
    <source>
        <dbReference type="Pfam" id="PF02902"/>
    </source>
</evidence>
<evidence type="ECO:0000256" key="1">
    <source>
        <dbReference type="ARBA" id="ARBA00005234"/>
    </source>
</evidence>
<dbReference type="GO" id="GO:0016926">
    <property type="term" value="P:protein desumoylation"/>
    <property type="evidence" value="ECO:0007669"/>
    <property type="project" value="UniProtKB-ARBA"/>
</dbReference>
<dbReference type="AlphaFoldDB" id="A0AAV5C5B3"/>
<dbReference type="GO" id="GO:0006508">
    <property type="term" value="P:proteolysis"/>
    <property type="evidence" value="ECO:0007669"/>
    <property type="project" value="UniProtKB-KW"/>
</dbReference>
<feature type="region of interest" description="Disordered" evidence="5">
    <location>
        <begin position="673"/>
        <end position="694"/>
    </location>
</feature>
<dbReference type="GO" id="GO:0008234">
    <property type="term" value="F:cysteine-type peptidase activity"/>
    <property type="evidence" value="ECO:0007669"/>
    <property type="project" value="UniProtKB-KW"/>
</dbReference>
<dbReference type="PANTHER" id="PTHR46915">
    <property type="entry name" value="UBIQUITIN-LIKE PROTEASE 4-RELATED"/>
    <property type="match status" value="1"/>
</dbReference>
<organism evidence="7 8">
    <name type="scientific">Eleusine coracana subsp. coracana</name>
    <dbReference type="NCBI Taxonomy" id="191504"/>
    <lineage>
        <taxon>Eukaryota</taxon>
        <taxon>Viridiplantae</taxon>
        <taxon>Streptophyta</taxon>
        <taxon>Embryophyta</taxon>
        <taxon>Tracheophyta</taxon>
        <taxon>Spermatophyta</taxon>
        <taxon>Magnoliopsida</taxon>
        <taxon>Liliopsida</taxon>
        <taxon>Poales</taxon>
        <taxon>Poaceae</taxon>
        <taxon>PACMAD clade</taxon>
        <taxon>Chloridoideae</taxon>
        <taxon>Cynodonteae</taxon>
        <taxon>Eleusininae</taxon>
        <taxon>Eleusine</taxon>
    </lineage>
</organism>
<evidence type="ECO:0000256" key="2">
    <source>
        <dbReference type="ARBA" id="ARBA00022670"/>
    </source>
</evidence>
<name>A0AAV5C5B3_ELECO</name>
<evidence type="ECO:0000256" key="3">
    <source>
        <dbReference type="ARBA" id="ARBA00022801"/>
    </source>
</evidence>
<comment type="similarity">
    <text evidence="1">Belongs to the peptidase C48 family.</text>
</comment>
<evidence type="ECO:0000313" key="8">
    <source>
        <dbReference type="Proteomes" id="UP001054889"/>
    </source>
</evidence>
<accession>A0AAV5C5B3</accession>
<feature type="domain" description="Ubiquitin-like protease family profile" evidence="6">
    <location>
        <begin position="599"/>
        <end position="650"/>
    </location>
</feature>
<evidence type="ECO:0000313" key="7">
    <source>
        <dbReference type="EMBL" id="GJM93203.1"/>
    </source>
</evidence>
<proteinExistence type="inferred from homology"/>
<comment type="caution">
    <text evidence="7">The sequence shown here is derived from an EMBL/GenBank/DDBJ whole genome shotgun (WGS) entry which is preliminary data.</text>
</comment>
<dbReference type="InterPro" id="IPR003653">
    <property type="entry name" value="Peptidase_C48_C"/>
</dbReference>
<keyword evidence="2" id="KW-0645">Protease</keyword>
<dbReference type="Proteomes" id="UP001054889">
    <property type="component" value="Unassembled WGS sequence"/>
</dbReference>
<evidence type="ECO:0000256" key="5">
    <source>
        <dbReference type="SAM" id="MobiDB-lite"/>
    </source>
</evidence>
<feature type="compositionally biased region" description="Polar residues" evidence="5">
    <location>
        <begin position="139"/>
        <end position="151"/>
    </location>
</feature>
<dbReference type="PANTHER" id="PTHR46915:SF14">
    <property type="entry name" value="UBIQUITIN-LIKE-SPECIFIC PROTEASE 1D"/>
    <property type="match status" value="1"/>
</dbReference>
<sequence>MELELASEANPAMRADGNAVNPLVEPFWFVVRSGRQVVASLVTWWWLPCLPMGLFALSHVLLTRTRQNIYFSAAISSTGSAIVPGDDLGTLEKCSSTILPHARRCEAIALPPPRAAGADLPRVPPTPPLHPHHPVSSPQRARSTPLVSSSPRARWPPLASSSLHARSSPPVSSRLGARAATPLHLPPSSIERRRSGSGATLLLQIRAVGVCAGTRGEEEERILGALEFPAARWRSSPAPSACAPIAAVLGLGLLRGSSSALELPAFELQLLLLPLAREPHAASVAFVRYLARFGMREAECYEISCSRVLAFESRKRIPNFLVPPFHRVSSGLFPPGPTAPHRAPLHTPGCKTFPLLFDHRSGKPLPSSRSAAAAAAAMAVPKGRILIDWEEAMSSDPALEVEFVGSSSPVTRDRPTAARAVIDDGSDGDDGIRADFANLSDEKLREKISSWRFDKRQGVLAATPDGGEKMRIHVRRMEKELERRQIIQQKKEDTVRGQQAKLAGGSSEDPLSPYNFNTIDEISDSMPKYVRSPCPTSNIKTRVKDVVHVDLDDDTEPARLAEIEMSDKCFLEAEWRHLQKDSSYDIPFSRKIWECLPRNIDKKKVPRQQNEYDCGLFMLYYNDRFIQDAPERLTREELRMFGCKWFEPKDASGLREGILSLVFDVFQNAQEDDGSSVSESQLGHHSEGDDKDVNTDTIMLDDVAKLTEVSCGRNIIPVIAA</sequence>
<gene>
    <name evidence="7" type="primary">ga09745</name>
    <name evidence="7" type="ORF">PR202_ga09745</name>
</gene>
<dbReference type="Pfam" id="PF02902">
    <property type="entry name" value="Peptidase_C48"/>
    <property type="match status" value="1"/>
</dbReference>
<keyword evidence="8" id="KW-1185">Reference proteome</keyword>
<dbReference type="SUPFAM" id="SSF54001">
    <property type="entry name" value="Cysteine proteinases"/>
    <property type="match status" value="1"/>
</dbReference>
<dbReference type="InterPro" id="IPR038765">
    <property type="entry name" value="Papain-like_cys_pep_sf"/>
</dbReference>